<evidence type="ECO:0000313" key="3">
    <source>
        <dbReference type="Proteomes" id="UP000499080"/>
    </source>
</evidence>
<dbReference type="EMBL" id="BGPR01003506">
    <property type="protein sequence ID" value="GBM89008.1"/>
    <property type="molecule type" value="Genomic_DNA"/>
</dbReference>
<dbReference type="InterPro" id="IPR000477">
    <property type="entry name" value="RT_dom"/>
</dbReference>
<evidence type="ECO:0000259" key="1">
    <source>
        <dbReference type="PROSITE" id="PS50878"/>
    </source>
</evidence>
<feature type="domain" description="Reverse transcriptase" evidence="1">
    <location>
        <begin position="1"/>
        <end position="159"/>
    </location>
</feature>
<gene>
    <name evidence="2" type="primary">RTase_569</name>
    <name evidence="2" type="ORF">AVEN_51212_1</name>
</gene>
<keyword evidence="2" id="KW-0695">RNA-directed DNA polymerase</keyword>
<keyword evidence="3" id="KW-1185">Reference proteome</keyword>
<proteinExistence type="predicted"/>
<comment type="caution">
    <text evidence="2">The sequence shown here is derived from an EMBL/GenBank/DDBJ whole genome shotgun (WGS) entry which is preliminary data.</text>
</comment>
<sequence length="159" mass="18133">MIPYHFRFRKKLSTVQQILRISESIREGFESGWETGAVFLDIDKAFDRVWTDGLLYKLIVMRIPGSIVRLIATYLEGRLFIVRVGNNLSSERVIRTGEVQGSKVGPKLFNIFVNDIPSPRNCQTQLCLFADDTAIMSTGTAQTIMENLNNYLTQLGKWL</sequence>
<dbReference type="AlphaFoldDB" id="A0A4Y2JHR0"/>
<dbReference type="InterPro" id="IPR052560">
    <property type="entry name" value="RdDP_mobile_element"/>
</dbReference>
<dbReference type="PANTHER" id="PTHR36688:SF1">
    <property type="entry name" value="ENDONUCLEASE_EXONUCLEASE_PHOSPHATASE DOMAIN-CONTAINING PROTEIN"/>
    <property type="match status" value="1"/>
</dbReference>
<accession>A0A4Y2JHR0</accession>
<reference evidence="2 3" key="1">
    <citation type="journal article" date="2019" name="Sci. Rep.">
        <title>Orb-weaving spider Araneus ventricosus genome elucidates the spidroin gene catalogue.</title>
        <authorList>
            <person name="Kono N."/>
            <person name="Nakamura H."/>
            <person name="Ohtoshi R."/>
            <person name="Moran D.A.P."/>
            <person name="Shinohara A."/>
            <person name="Yoshida Y."/>
            <person name="Fujiwara M."/>
            <person name="Mori M."/>
            <person name="Tomita M."/>
            <person name="Arakawa K."/>
        </authorList>
    </citation>
    <scope>NUCLEOTIDE SEQUENCE [LARGE SCALE GENOMIC DNA]</scope>
</reference>
<dbReference type="OrthoDB" id="418748at2759"/>
<evidence type="ECO:0000313" key="2">
    <source>
        <dbReference type="EMBL" id="GBM89008.1"/>
    </source>
</evidence>
<keyword evidence="2" id="KW-0808">Transferase</keyword>
<dbReference type="Proteomes" id="UP000499080">
    <property type="component" value="Unassembled WGS sequence"/>
</dbReference>
<protein>
    <submittedName>
        <fullName evidence="2">Putative RNA-directed DNA polymerase from transposon BS</fullName>
    </submittedName>
</protein>
<name>A0A4Y2JHR0_ARAVE</name>
<dbReference type="PROSITE" id="PS50878">
    <property type="entry name" value="RT_POL"/>
    <property type="match status" value="1"/>
</dbReference>
<dbReference type="Pfam" id="PF00078">
    <property type="entry name" value="RVT_1"/>
    <property type="match status" value="1"/>
</dbReference>
<organism evidence="2 3">
    <name type="scientific">Araneus ventricosus</name>
    <name type="common">Orbweaver spider</name>
    <name type="synonym">Epeira ventricosa</name>
    <dbReference type="NCBI Taxonomy" id="182803"/>
    <lineage>
        <taxon>Eukaryota</taxon>
        <taxon>Metazoa</taxon>
        <taxon>Ecdysozoa</taxon>
        <taxon>Arthropoda</taxon>
        <taxon>Chelicerata</taxon>
        <taxon>Arachnida</taxon>
        <taxon>Araneae</taxon>
        <taxon>Araneomorphae</taxon>
        <taxon>Entelegynae</taxon>
        <taxon>Araneoidea</taxon>
        <taxon>Araneidae</taxon>
        <taxon>Araneus</taxon>
    </lineage>
</organism>
<dbReference type="GO" id="GO:0003964">
    <property type="term" value="F:RNA-directed DNA polymerase activity"/>
    <property type="evidence" value="ECO:0007669"/>
    <property type="project" value="UniProtKB-KW"/>
</dbReference>
<dbReference type="PANTHER" id="PTHR36688">
    <property type="entry name" value="ENDO/EXONUCLEASE/PHOSPHATASE DOMAIN-CONTAINING PROTEIN"/>
    <property type="match status" value="1"/>
</dbReference>
<keyword evidence="2" id="KW-0548">Nucleotidyltransferase</keyword>